<dbReference type="NCBIfam" id="TIGR04274">
    <property type="entry name" value="hypoxanDNAglyco"/>
    <property type="match status" value="1"/>
</dbReference>
<organism evidence="1 2">
    <name type="scientific">Candidatus Cryptobacteroides excrementipullorum</name>
    <dbReference type="NCBI Taxonomy" id="2840761"/>
    <lineage>
        <taxon>Bacteria</taxon>
        <taxon>Pseudomonadati</taxon>
        <taxon>Bacteroidota</taxon>
        <taxon>Bacteroidia</taxon>
        <taxon>Bacteroidales</taxon>
        <taxon>Candidatus Cryptobacteroides</taxon>
    </lineage>
</organism>
<evidence type="ECO:0000313" key="2">
    <source>
        <dbReference type="Proteomes" id="UP000823771"/>
    </source>
</evidence>
<dbReference type="EC" id="3.2.2.15" evidence="1"/>
<dbReference type="InterPro" id="IPR036895">
    <property type="entry name" value="Uracil-DNA_glycosylase-like_sf"/>
</dbReference>
<reference evidence="1" key="1">
    <citation type="submission" date="2020-10" db="EMBL/GenBank/DDBJ databases">
        <authorList>
            <person name="Gilroy R."/>
        </authorList>
    </citation>
    <scope>NUCLEOTIDE SEQUENCE</scope>
    <source>
        <strain evidence="1">2478</strain>
    </source>
</reference>
<accession>A0A9D9IUE4</accession>
<proteinExistence type="predicted"/>
<dbReference type="CDD" id="cd10032">
    <property type="entry name" value="UDG-F6_HDG"/>
    <property type="match status" value="1"/>
</dbReference>
<protein>
    <submittedName>
        <fullName evidence="1">DNA-deoxyinosine glycosylase</fullName>
        <ecNumber evidence="1">3.2.2.15</ecNumber>
    </submittedName>
</protein>
<name>A0A9D9IUE4_9BACT</name>
<evidence type="ECO:0000313" key="1">
    <source>
        <dbReference type="EMBL" id="MBO8478194.1"/>
    </source>
</evidence>
<gene>
    <name evidence="1" type="ORF">IAB80_04850</name>
</gene>
<reference evidence="1" key="2">
    <citation type="journal article" date="2021" name="PeerJ">
        <title>Extensive microbial diversity within the chicken gut microbiome revealed by metagenomics and culture.</title>
        <authorList>
            <person name="Gilroy R."/>
            <person name="Ravi A."/>
            <person name="Getino M."/>
            <person name="Pursley I."/>
            <person name="Horton D.L."/>
            <person name="Alikhan N.F."/>
            <person name="Baker D."/>
            <person name="Gharbi K."/>
            <person name="Hall N."/>
            <person name="Watson M."/>
            <person name="Adriaenssens E.M."/>
            <person name="Foster-Nyarko E."/>
            <person name="Jarju S."/>
            <person name="Secka A."/>
            <person name="Antonio M."/>
            <person name="Oren A."/>
            <person name="Chaudhuri R.R."/>
            <person name="La Ragione R."/>
            <person name="Hildebrand F."/>
            <person name="Pallen M.J."/>
        </authorList>
    </citation>
    <scope>NUCLEOTIDE SEQUENCE</scope>
    <source>
        <strain evidence="1">2478</strain>
    </source>
</reference>
<dbReference type="EMBL" id="JADILZ010000041">
    <property type="protein sequence ID" value="MBO8478194.1"/>
    <property type="molecule type" value="Genomic_DNA"/>
</dbReference>
<dbReference type="SUPFAM" id="SSF52141">
    <property type="entry name" value="Uracil-DNA glycosylase-like"/>
    <property type="match status" value="1"/>
</dbReference>
<dbReference type="InterPro" id="IPR026353">
    <property type="entry name" value="Hypoxan-DNA_Glyclase"/>
</dbReference>
<dbReference type="AlphaFoldDB" id="A0A9D9IUE4"/>
<comment type="caution">
    <text evidence="1">The sequence shown here is derived from an EMBL/GenBank/DDBJ whole genome shotgun (WGS) entry which is preliminary data.</text>
</comment>
<keyword evidence="1" id="KW-0378">Hydrolase</keyword>
<sequence>MILGTLPGGESLEHRQYYYSNSNRIWKVLCHIKGEPMPIAYAQKQALLAKYHIVLWDYYESAIRPDSSNDKDIRDGHPNDIPAFLAAHPTIKTIGINGFGKYKDFGRKIARELAQIPALADVRVLRLPETSGSNKNYGWGYVENLAREWAHIFD</sequence>
<dbReference type="Gene3D" id="3.40.470.10">
    <property type="entry name" value="Uracil-DNA glycosylase-like domain"/>
    <property type="match status" value="1"/>
</dbReference>
<dbReference type="GO" id="GO:0033958">
    <property type="term" value="F:DNA-deoxyinosine glycosylase activity"/>
    <property type="evidence" value="ECO:0007669"/>
    <property type="project" value="UniProtKB-EC"/>
</dbReference>
<keyword evidence="1" id="KW-0326">Glycosidase</keyword>
<dbReference type="Proteomes" id="UP000823771">
    <property type="component" value="Unassembled WGS sequence"/>
</dbReference>